<evidence type="ECO:0000259" key="2">
    <source>
        <dbReference type="Pfam" id="PF04784"/>
    </source>
</evidence>
<organism evidence="3 4">
    <name type="scientific">Marinigracilibium pacificum</name>
    <dbReference type="NCBI Taxonomy" id="2729599"/>
    <lineage>
        <taxon>Bacteria</taxon>
        <taxon>Pseudomonadati</taxon>
        <taxon>Bacteroidota</taxon>
        <taxon>Cytophagia</taxon>
        <taxon>Cytophagales</taxon>
        <taxon>Flammeovirgaceae</taxon>
        <taxon>Marinigracilibium</taxon>
    </lineage>
</organism>
<dbReference type="InterPro" id="IPR006869">
    <property type="entry name" value="DUF547"/>
</dbReference>
<dbReference type="Pfam" id="PF04784">
    <property type="entry name" value="DUF547"/>
    <property type="match status" value="1"/>
</dbReference>
<dbReference type="PROSITE" id="PS51257">
    <property type="entry name" value="PROKAR_LIPOPROTEIN"/>
    <property type="match status" value="1"/>
</dbReference>
<dbReference type="PANTHER" id="PTHR46361">
    <property type="entry name" value="ELECTRON CARRIER/ PROTEIN DISULFIDE OXIDOREDUCTASE"/>
    <property type="match status" value="1"/>
</dbReference>
<dbReference type="Proteomes" id="UP000559010">
    <property type="component" value="Unassembled WGS sequence"/>
</dbReference>
<gene>
    <name evidence="3" type="ORF">HH304_16390</name>
</gene>
<reference evidence="3 4" key="1">
    <citation type="submission" date="2020-04" db="EMBL/GenBank/DDBJ databases">
        <title>Flammeovirgaceae bacterium KN852 isolated from deep sea.</title>
        <authorList>
            <person name="Zhang D.-C."/>
        </authorList>
    </citation>
    <scope>NUCLEOTIDE SEQUENCE [LARGE SCALE GENOMIC DNA]</scope>
    <source>
        <strain evidence="3 4">KN852</strain>
    </source>
</reference>
<feature type="chain" id="PRO_5033038822" evidence="1">
    <location>
        <begin position="26"/>
        <end position="254"/>
    </location>
</feature>
<keyword evidence="4" id="KW-1185">Reference proteome</keyword>
<keyword evidence="1" id="KW-0732">Signal</keyword>
<feature type="domain" description="DUF547" evidence="2">
    <location>
        <begin position="76"/>
        <end position="191"/>
    </location>
</feature>
<protein>
    <submittedName>
        <fullName evidence="3">DUF547 domain-containing protein</fullName>
    </submittedName>
</protein>
<dbReference type="AlphaFoldDB" id="A0A848J0B1"/>
<dbReference type="RefSeq" id="WP_169683686.1">
    <property type="nucleotide sequence ID" value="NZ_JABBNU010000010.1"/>
</dbReference>
<dbReference type="PANTHER" id="PTHR46361:SF3">
    <property type="entry name" value="ELECTRON CARRIER_ PROTEIN DISULFIDE OXIDOREDUCTASE"/>
    <property type="match status" value="1"/>
</dbReference>
<feature type="signal peptide" evidence="1">
    <location>
        <begin position="1"/>
        <end position="25"/>
    </location>
</feature>
<accession>A0A848J0B1</accession>
<evidence type="ECO:0000313" key="3">
    <source>
        <dbReference type="EMBL" id="NMM49987.1"/>
    </source>
</evidence>
<proteinExistence type="predicted"/>
<evidence type="ECO:0000313" key="4">
    <source>
        <dbReference type="Proteomes" id="UP000559010"/>
    </source>
</evidence>
<sequence>MRYLFIIFVSLISLASCNGQTFEFAQNTTPPDHSPFSTLLKKYVDDQGMVDYKGLRENKNILDNYLETLSNNPPSQNWSDNEQLAYWINAYNGFTLKLIVDNYPVKSIKDLHPTIMIPLVKTVWHRKFFKINGVDFNLDEIEHGILRKQFKEPRIHFAINCASFSCPPLRNEAFTAEKLDSQLQEQAIWFINDSKRNIIKDDGEVYISKIFSWFKGDFTKEISLIEYLNQYSYTKINSDASINYMEYDWNLNEQ</sequence>
<comment type="caution">
    <text evidence="3">The sequence shown here is derived from an EMBL/GenBank/DDBJ whole genome shotgun (WGS) entry which is preliminary data.</text>
</comment>
<name>A0A848J0B1_9BACT</name>
<evidence type="ECO:0000256" key="1">
    <source>
        <dbReference type="SAM" id="SignalP"/>
    </source>
</evidence>
<dbReference type="EMBL" id="JABBNU010000010">
    <property type="protein sequence ID" value="NMM49987.1"/>
    <property type="molecule type" value="Genomic_DNA"/>
</dbReference>